<evidence type="ECO:0000313" key="2">
    <source>
        <dbReference type="Proteomes" id="UP001060012"/>
    </source>
</evidence>
<protein>
    <submittedName>
        <fullName evidence="1">PhnD/SsuA/transferrin family substrate-binding protein</fullName>
    </submittedName>
</protein>
<dbReference type="RefSeq" id="WP_254575922.1">
    <property type="nucleotide sequence ID" value="NZ_CP100595.1"/>
</dbReference>
<sequence length="275" mass="31413">MKLLRIVFMTLFLLVTVYSKEIVFAPLPTKSKANIINDFNPLLIYLEKHLDIKIKYKFYSNYKDIISDIEKKKIDLAYLGPLPYVALSTKYNDIKPLVTFKEKNNKHNYRCVLAKFKTSKIDISNNTKLALTQPLSTCGYFMTNILLKQEYSKNLDELLYSYEMSHQNALLSLVKGTHNLAGAKDTIANKYKSLGVDIIKKSILLPGFTFVVNTNNVDNELSQKITETLLNISDDDLKKLKKGSYGFVKANKSDYGNLKVEISKLPLEGNMLEKK</sequence>
<dbReference type="PANTHER" id="PTHR35841">
    <property type="entry name" value="PHOSPHONATES-BINDING PERIPLASMIC PROTEIN"/>
    <property type="match status" value="1"/>
</dbReference>
<gene>
    <name evidence="1" type="ORF">NJU99_10765</name>
</gene>
<accession>A0ABY5E4R3</accession>
<dbReference type="SUPFAM" id="SSF53850">
    <property type="entry name" value="Periplasmic binding protein-like II"/>
    <property type="match status" value="1"/>
</dbReference>
<dbReference type="PANTHER" id="PTHR35841:SF1">
    <property type="entry name" value="PHOSPHONATES-BINDING PERIPLASMIC PROTEIN"/>
    <property type="match status" value="1"/>
</dbReference>
<dbReference type="EMBL" id="CP100595">
    <property type="protein sequence ID" value="UTJ05741.1"/>
    <property type="molecule type" value="Genomic_DNA"/>
</dbReference>
<reference evidence="1" key="1">
    <citation type="submission" date="2022-07" db="EMBL/GenBank/DDBJ databases">
        <title>Arcobacter roscoffensis sp. nov., a marine bacterium isolated from coastal seawater collected from Roscoff, France.</title>
        <authorList>
            <person name="Pascual J."/>
            <person name="Lepeaux C."/>
            <person name="Methner A."/>
            <person name="Overmann J."/>
        </authorList>
    </citation>
    <scope>NUCLEOTIDE SEQUENCE</scope>
    <source>
        <strain evidence="1">ARW1-2F2</strain>
    </source>
</reference>
<evidence type="ECO:0000313" key="1">
    <source>
        <dbReference type="EMBL" id="UTJ05741.1"/>
    </source>
</evidence>
<organism evidence="1 2">
    <name type="scientific">Arcobacter roscoffensis</name>
    <dbReference type="NCBI Taxonomy" id="2961520"/>
    <lineage>
        <taxon>Bacteria</taxon>
        <taxon>Pseudomonadati</taxon>
        <taxon>Campylobacterota</taxon>
        <taxon>Epsilonproteobacteria</taxon>
        <taxon>Campylobacterales</taxon>
        <taxon>Arcobacteraceae</taxon>
        <taxon>Arcobacter</taxon>
    </lineage>
</organism>
<dbReference type="Proteomes" id="UP001060012">
    <property type="component" value="Chromosome"/>
</dbReference>
<keyword evidence="2" id="KW-1185">Reference proteome</keyword>
<name>A0ABY5E4R3_9BACT</name>
<dbReference type="Pfam" id="PF12974">
    <property type="entry name" value="Phosphonate-bd"/>
    <property type="match status" value="1"/>
</dbReference>
<dbReference type="Gene3D" id="3.40.190.10">
    <property type="entry name" value="Periplasmic binding protein-like II"/>
    <property type="match status" value="2"/>
</dbReference>
<proteinExistence type="predicted"/>